<evidence type="ECO:0000256" key="1">
    <source>
        <dbReference type="SAM" id="Phobius"/>
    </source>
</evidence>
<feature type="transmembrane region" description="Helical" evidence="1">
    <location>
        <begin position="174"/>
        <end position="196"/>
    </location>
</feature>
<dbReference type="EMBL" id="CP000474">
    <property type="protein sequence ID" value="ABM08417.1"/>
    <property type="molecule type" value="Genomic_DNA"/>
</dbReference>
<keyword evidence="1" id="KW-0472">Membrane</keyword>
<evidence type="ECO:0000313" key="3">
    <source>
        <dbReference type="Proteomes" id="UP000000637"/>
    </source>
</evidence>
<feature type="transmembrane region" description="Helical" evidence="1">
    <location>
        <begin position="365"/>
        <end position="383"/>
    </location>
</feature>
<feature type="transmembrane region" description="Helical" evidence="1">
    <location>
        <begin position="133"/>
        <end position="154"/>
    </location>
</feature>
<gene>
    <name evidence="2" type="ordered locus">AAur_3207</name>
</gene>
<feature type="transmembrane region" description="Helical" evidence="1">
    <location>
        <begin position="208"/>
        <end position="227"/>
    </location>
</feature>
<dbReference type="KEGG" id="aau:AAur_3207"/>
<feature type="transmembrane region" description="Helical" evidence="1">
    <location>
        <begin position="100"/>
        <end position="121"/>
    </location>
</feature>
<accession>A1R9J2</accession>
<protein>
    <submittedName>
        <fullName evidence="2">Integral membrane protein</fullName>
    </submittedName>
</protein>
<name>A1R9J2_PAEAT</name>
<organism evidence="2 3">
    <name type="scientific">Paenarthrobacter aurescens (strain TC1)</name>
    <dbReference type="NCBI Taxonomy" id="290340"/>
    <lineage>
        <taxon>Bacteria</taxon>
        <taxon>Bacillati</taxon>
        <taxon>Actinomycetota</taxon>
        <taxon>Actinomycetes</taxon>
        <taxon>Micrococcales</taxon>
        <taxon>Micrococcaceae</taxon>
        <taxon>Paenarthrobacter</taxon>
    </lineage>
</organism>
<feature type="transmembrane region" description="Helical" evidence="1">
    <location>
        <begin position="395"/>
        <end position="420"/>
    </location>
</feature>
<dbReference type="HOGENOM" id="CLU_661738_0_0_11"/>
<keyword evidence="1" id="KW-0812">Transmembrane</keyword>
<feature type="transmembrane region" description="Helical" evidence="1">
    <location>
        <begin position="233"/>
        <end position="259"/>
    </location>
</feature>
<keyword evidence="3" id="KW-1185">Reference proteome</keyword>
<reference evidence="2 3" key="1">
    <citation type="journal article" date="2006" name="PLoS Genet.">
        <title>Secrets of soil survival revealed by the genome sequence of Arthrobacter aurescens TC1.</title>
        <authorList>
            <person name="Mongodin E.F."/>
            <person name="Shapir N."/>
            <person name="Daugherty S.C."/>
            <person name="DeBoy R.T."/>
            <person name="Emerson J.B."/>
            <person name="Shvartzbeyn A."/>
            <person name="Radune D."/>
            <person name="Vamathevan J."/>
            <person name="Riggs F."/>
            <person name="Grinberg V."/>
            <person name="Khouri H."/>
            <person name="Wackett L.P."/>
            <person name="Nelson K.E."/>
            <person name="Sadowsky M.J."/>
        </authorList>
    </citation>
    <scope>NUCLEOTIDE SEQUENCE [LARGE SCALE GENOMIC DNA]</scope>
    <source>
        <strain evidence="2 3">TC1</strain>
    </source>
</reference>
<keyword evidence="1" id="KW-1133">Transmembrane helix</keyword>
<proteinExistence type="predicted"/>
<feature type="transmembrane region" description="Helical" evidence="1">
    <location>
        <begin position="271"/>
        <end position="291"/>
    </location>
</feature>
<sequence length="444" mass="46117">MPKFARWMKFRLYASRPLEHKGSYLAFRLACEPLPFGRRSIGGGFRQKVRRYVGSIAQARRFSATRGWAVGCAAASLLAFLGGMVLFFSNTFHLPWTGSAHLVLTGFVGPLTASLAAVVLLRLNGRLPAGVARFTAVGAVPAWALAVTAAASWSVGFDEADMNQGFSWFGSSTLLFMILGWIAGTACLAVPLDALLASRRSLPIRVTLAVLLAAPMALALGALMLMPPMMGTLGAVVLLIVALRQGRSAAAVAAAPTHVIRRQVVAPSPRAVGGVALALLVVGLACAVFAVTGSTWAPMVTDSTHAMNLGLAYGAFASIPLLIPAGRVLAPRLGSTTPWAVLLGCASMAVQGFAQFLGAGHASQWNAILVAATLMGFAIALPLGRQVVAGRFGRIAVVALMGLAASVVGLQLVAMSAFLAPVGSAVLLIWSRKAGSVRQPRLNS</sequence>
<feature type="transmembrane region" description="Helical" evidence="1">
    <location>
        <begin position="339"/>
        <end position="359"/>
    </location>
</feature>
<dbReference type="AlphaFoldDB" id="A1R9J2"/>
<evidence type="ECO:0000313" key="2">
    <source>
        <dbReference type="EMBL" id="ABM08417.1"/>
    </source>
</evidence>
<dbReference type="OrthoDB" id="3268054at2"/>
<feature type="transmembrane region" description="Helical" evidence="1">
    <location>
        <begin position="311"/>
        <end position="330"/>
    </location>
</feature>
<feature type="transmembrane region" description="Helical" evidence="1">
    <location>
        <begin position="68"/>
        <end position="88"/>
    </location>
</feature>
<dbReference type="Proteomes" id="UP000000637">
    <property type="component" value="Chromosome"/>
</dbReference>